<evidence type="ECO:0000313" key="1">
    <source>
        <dbReference type="EMBL" id="CAG2059887.1"/>
    </source>
</evidence>
<dbReference type="Proteomes" id="UP001153148">
    <property type="component" value="Unassembled WGS sequence"/>
</dbReference>
<organism evidence="1 2">
    <name type="scientific">Timema podura</name>
    <name type="common">Walking stick</name>
    <dbReference type="NCBI Taxonomy" id="61482"/>
    <lineage>
        <taxon>Eukaryota</taxon>
        <taxon>Metazoa</taxon>
        <taxon>Ecdysozoa</taxon>
        <taxon>Arthropoda</taxon>
        <taxon>Hexapoda</taxon>
        <taxon>Insecta</taxon>
        <taxon>Pterygota</taxon>
        <taxon>Neoptera</taxon>
        <taxon>Polyneoptera</taxon>
        <taxon>Phasmatodea</taxon>
        <taxon>Timematodea</taxon>
        <taxon>Timematoidea</taxon>
        <taxon>Timematidae</taxon>
        <taxon>Timema</taxon>
    </lineage>
</organism>
<proteinExistence type="predicted"/>
<gene>
    <name evidence="1" type="ORF">TPAB3V08_LOCUS6846</name>
</gene>
<protein>
    <submittedName>
        <fullName evidence="1">Uncharacterized protein</fullName>
    </submittedName>
</protein>
<sequence>MDTNKHTFVLDKRTFCLQHHILRPVQVGGRQPRHRGESAVKFIYSIQETSDYVPTQPWTIATTEPSRNRGQRVIGCSMASEGFNLVRASLSQKLKLPSDPTVARVPCMG</sequence>
<evidence type="ECO:0000313" key="2">
    <source>
        <dbReference type="Proteomes" id="UP001153148"/>
    </source>
</evidence>
<keyword evidence="2" id="KW-1185">Reference proteome</keyword>
<accession>A0ABN7P1V2</accession>
<comment type="caution">
    <text evidence="1">The sequence shown here is derived from an EMBL/GenBank/DDBJ whole genome shotgun (WGS) entry which is preliminary data.</text>
</comment>
<reference evidence="1" key="1">
    <citation type="submission" date="2021-03" db="EMBL/GenBank/DDBJ databases">
        <authorList>
            <person name="Tran Van P."/>
        </authorList>
    </citation>
    <scope>NUCLEOTIDE SEQUENCE</scope>
</reference>
<name>A0ABN7P1V2_TIMPD</name>
<dbReference type="EMBL" id="CAJPIN010010810">
    <property type="protein sequence ID" value="CAG2059887.1"/>
    <property type="molecule type" value="Genomic_DNA"/>
</dbReference>